<gene>
    <name evidence="1" type="ORF">BV22DRAFT_348024</name>
</gene>
<proteinExistence type="predicted"/>
<evidence type="ECO:0000313" key="1">
    <source>
        <dbReference type="EMBL" id="KAH7926526.1"/>
    </source>
</evidence>
<organism evidence="1 2">
    <name type="scientific">Leucogyrophana mollusca</name>
    <dbReference type="NCBI Taxonomy" id="85980"/>
    <lineage>
        <taxon>Eukaryota</taxon>
        <taxon>Fungi</taxon>
        <taxon>Dikarya</taxon>
        <taxon>Basidiomycota</taxon>
        <taxon>Agaricomycotina</taxon>
        <taxon>Agaricomycetes</taxon>
        <taxon>Agaricomycetidae</taxon>
        <taxon>Boletales</taxon>
        <taxon>Boletales incertae sedis</taxon>
        <taxon>Leucogyrophana</taxon>
    </lineage>
</organism>
<protein>
    <submittedName>
        <fullName evidence="1">FAD/NAD(P)-binding domain-containing protein</fullName>
    </submittedName>
</protein>
<comment type="caution">
    <text evidence="1">The sequence shown here is derived from an EMBL/GenBank/DDBJ whole genome shotgun (WGS) entry which is preliminary data.</text>
</comment>
<keyword evidence="2" id="KW-1185">Reference proteome</keyword>
<name>A0ACB8BKV3_9AGAM</name>
<dbReference type="EMBL" id="MU266381">
    <property type="protein sequence ID" value="KAH7926526.1"/>
    <property type="molecule type" value="Genomic_DNA"/>
</dbReference>
<evidence type="ECO:0000313" key="2">
    <source>
        <dbReference type="Proteomes" id="UP000790709"/>
    </source>
</evidence>
<dbReference type="Proteomes" id="UP000790709">
    <property type="component" value="Unassembled WGS sequence"/>
</dbReference>
<accession>A0ACB8BKV3</accession>
<sequence length="382" mass="42175">MKGYTPVVYERSQSLTAAGLSFMLQPNGTRVLSLIPGLVERIPGCAPERLIQISYLEGQEEVLSDSDVSPATMKQMYGFAMCGVRRADFHNLLVETAKEHGIEFKWGHQAVGFDQSDDEVRVTFANGESDVASFVVGCDGLHSNTRIALFGHDKADFTGLVQIGGLSPTPATLDKKMVNNYGDGRHMISYSVAGNQTSWAITHREAEAKEDWRSQDAHIQEEIRNSSLGHWSGGAGELVQTGQKIVKYGLYDRPELKTWYKGRIVLLGDAAHPTSPHLGQGANQAFEDVYHLTRLLVKYNPDGSHPSTDVLGQVFAEYESLRLPRTSELVKEARLRGEMRVVQGLDACKARNEILRDAYTSDAMKRVHDAGTLMGSFTESEI</sequence>
<reference evidence="1" key="1">
    <citation type="journal article" date="2021" name="New Phytol.">
        <title>Evolutionary innovations through gain and loss of genes in the ectomycorrhizal Boletales.</title>
        <authorList>
            <person name="Wu G."/>
            <person name="Miyauchi S."/>
            <person name="Morin E."/>
            <person name="Kuo A."/>
            <person name="Drula E."/>
            <person name="Varga T."/>
            <person name="Kohler A."/>
            <person name="Feng B."/>
            <person name="Cao Y."/>
            <person name="Lipzen A."/>
            <person name="Daum C."/>
            <person name="Hundley H."/>
            <person name="Pangilinan J."/>
            <person name="Johnson J."/>
            <person name="Barry K."/>
            <person name="LaButti K."/>
            <person name="Ng V."/>
            <person name="Ahrendt S."/>
            <person name="Min B."/>
            <person name="Choi I.G."/>
            <person name="Park H."/>
            <person name="Plett J.M."/>
            <person name="Magnuson J."/>
            <person name="Spatafora J.W."/>
            <person name="Nagy L.G."/>
            <person name="Henrissat B."/>
            <person name="Grigoriev I.V."/>
            <person name="Yang Z.L."/>
            <person name="Xu J."/>
            <person name="Martin F.M."/>
        </authorList>
    </citation>
    <scope>NUCLEOTIDE SEQUENCE</scope>
    <source>
        <strain evidence="1">KUC20120723A-06</strain>
    </source>
</reference>